<dbReference type="AlphaFoldDB" id="A0A6A5YBV7"/>
<keyword evidence="1" id="KW-0732">Signal</keyword>
<sequence>MFLVFSLLSLHFRPARYLALFHPWQEPVRFLLELVPLSSALSNPQAAALSSIAALPASQIPNVISSLAGANALPSAIGSALNSVPASILPAAVSSLANAAPSALGVVSNLGGLLPGATSAVPNGVSALPGAGSALTNALSNPTGALNSLASSFPTGLAANSGVASSLASAAGALSSGLGPVAPGVSSLVGPVSSALSAVASAASGVPSGLGNALTSAISPANSALASGLNCGLCSSLSAAASPVTAAPTRTSSAATSNPSIIAQGTVYGNVYNYVFYSNTVVSVNGGFLDPRSGAVQGLLPGGQLVALLSNGLHIANKLVPYPPAYLVLLNALNIILPSLATLGNVIPA</sequence>
<organism evidence="2 3">
    <name type="scientific">Saccharata proteae CBS 121410</name>
    <dbReference type="NCBI Taxonomy" id="1314787"/>
    <lineage>
        <taxon>Eukaryota</taxon>
        <taxon>Fungi</taxon>
        <taxon>Dikarya</taxon>
        <taxon>Ascomycota</taxon>
        <taxon>Pezizomycotina</taxon>
        <taxon>Dothideomycetes</taxon>
        <taxon>Dothideomycetes incertae sedis</taxon>
        <taxon>Botryosphaeriales</taxon>
        <taxon>Saccharataceae</taxon>
        <taxon>Saccharata</taxon>
    </lineage>
</organism>
<proteinExistence type="predicted"/>
<feature type="signal peptide" evidence="1">
    <location>
        <begin position="1"/>
        <end position="17"/>
    </location>
</feature>
<dbReference type="EMBL" id="ML978715">
    <property type="protein sequence ID" value="KAF2089208.1"/>
    <property type="molecule type" value="Genomic_DNA"/>
</dbReference>
<gene>
    <name evidence="2" type="ORF">K490DRAFT_64418</name>
</gene>
<evidence type="ECO:0000256" key="1">
    <source>
        <dbReference type="SAM" id="SignalP"/>
    </source>
</evidence>
<reference evidence="2" key="1">
    <citation type="journal article" date="2020" name="Stud. Mycol.">
        <title>101 Dothideomycetes genomes: a test case for predicting lifestyles and emergence of pathogens.</title>
        <authorList>
            <person name="Haridas S."/>
            <person name="Albert R."/>
            <person name="Binder M."/>
            <person name="Bloem J."/>
            <person name="Labutti K."/>
            <person name="Salamov A."/>
            <person name="Andreopoulos B."/>
            <person name="Baker S."/>
            <person name="Barry K."/>
            <person name="Bills G."/>
            <person name="Bluhm B."/>
            <person name="Cannon C."/>
            <person name="Castanera R."/>
            <person name="Culley D."/>
            <person name="Daum C."/>
            <person name="Ezra D."/>
            <person name="Gonzalez J."/>
            <person name="Henrissat B."/>
            <person name="Kuo A."/>
            <person name="Liang C."/>
            <person name="Lipzen A."/>
            <person name="Lutzoni F."/>
            <person name="Magnuson J."/>
            <person name="Mondo S."/>
            <person name="Nolan M."/>
            <person name="Ohm R."/>
            <person name="Pangilinan J."/>
            <person name="Park H.-J."/>
            <person name="Ramirez L."/>
            <person name="Alfaro M."/>
            <person name="Sun H."/>
            <person name="Tritt A."/>
            <person name="Yoshinaga Y."/>
            <person name="Zwiers L.-H."/>
            <person name="Turgeon B."/>
            <person name="Goodwin S."/>
            <person name="Spatafora J."/>
            <person name="Crous P."/>
            <person name="Grigoriev I."/>
        </authorList>
    </citation>
    <scope>NUCLEOTIDE SEQUENCE</scope>
    <source>
        <strain evidence="2">CBS 121410</strain>
    </source>
</reference>
<keyword evidence="3" id="KW-1185">Reference proteome</keyword>
<accession>A0A6A5YBV7</accession>
<name>A0A6A5YBV7_9PEZI</name>
<dbReference type="OrthoDB" id="3946159at2759"/>
<feature type="chain" id="PRO_5025623028" evidence="1">
    <location>
        <begin position="18"/>
        <end position="349"/>
    </location>
</feature>
<evidence type="ECO:0000313" key="2">
    <source>
        <dbReference type="EMBL" id="KAF2089208.1"/>
    </source>
</evidence>
<dbReference type="Proteomes" id="UP000799776">
    <property type="component" value="Unassembled WGS sequence"/>
</dbReference>
<protein>
    <submittedName>
        <fullName evidence="2">Uncharacterized protein</fullName>
    </submittedName>
</protein>
<evidence type="ECO:0000313" key="3">
    <source>
        <dbReference type="Proteomes" id="UP000799776"/>
    </source>
</evidence>